<dbReference type="Proteomes" id="UP001358586">
    <property type="component" value="Chromosome 11"/>
</dbReference>
<protein>
    <submittedName>
        <fullName evidence="1">Uncharacterized protein</fullName>
    </submittedName>
</protein>
<organism evidence="1 2">
    <name type="scientific">Gossypium arboreum</name>
    <name type="common">Tree cotton</name>
    <name type="synonym">Gossypium nanking</name>
    <dbReference type="NCBI Taxonomy" id="29729"/>
    <lineage>
        <taxon>Eukaryota</taxon>
        <taxon>Viridiplantae</taxon>
        <taxon>Streptophyta</taxon>
        <taxon>Embryophyta</taxon>
        <taxon>Tracheophyta</taxon>
        <taxon>Spermatophyta</taxon>
        <taxon>Magnoliopsida</taxon>
        <taxon>eudicotyledons</taxon>
        <taxon>Gunneridae</taxon>
        <taxon>Pentapetalae</taxon>
        <taxon>rosids</taxon>
        <taxon>malvids</taxon>
        <taxon>Malvales</taxon>
        <taxon>Malvaceae</taxon>
        <taxon>Malvoideae</taxon>
        <taxon>Gossypium</taxon>
    </lineage>
</organism>
<dbReference type="EMBL" id="JARKNE010000011">
    <property type="protein sequence ID" value="KAK5785636.1"/>
    <property type="molecule type" value="Genomic_DNA"/>
</dbReference>
<reference evidence="1 2" key="1">
    <citation type="submission" date="2023-03" db="EMBL/GenBank/DDBJ databases">
        <title>WGS of Gossypium arboreum.</title>
        <authorList>
            <person name="Yu D."/>
        </authorList>
    </citation>
    <scope>NUCLEOTIDE SEQUENCE [LARGE SCALE GENOMIC DNA]</scope>
    <source>
        <tissue evidence="1">Leaf</tissue>
    </source>
</reference>
<keyword evidence="2" id="KW-1185">Reference proteome</keyword>
<comment type="caution">
    <text evidence="1">The sequence shown here is derived from an EMBL/GenBank/DDBJ whole genome shotgun (WGS) entry which is preliminary data.</text>
</comment>
<evidence type="ECO:0000313" key="2">
    <source>
        <dbReference type="Proteomes" id="UP001358586"/>
    </source>
</evidence>
<proteinExistence type="predicted"/>
<sequence length="88" mass="10306">MVSLVQRHIEALKDFKNETLQNFNNFLPELKANILPHTQVASGPFNARRVDLDALCDVANDQMEFDVRFPFGAEWEEFTSKWRNCKDF</sequence>
<accession>A0ABR0N4Z2</accession>
<evidence type="ECO:0000313" key="1">
    <source>
        <dbReference type="EMBL" id="KAK5785636.1"/>
    </source>
</evidence>
<name>A0ABR0N4Z2_GOSAR</name>
<gene>
    <name evidence="1" type="ORF">PVK06_040238</name>
</gene>